<dbReference type="SUPFAM" id="SSF118290">
    <property type="entry name" value="WRKY DNA-binding domain"/>
    <property type="match status" value="1"/>
</dbReference>
<comment type="subcellular location">
    <subcellularLocation>
        <location evidence="1">Nucleus</location>
    </subcellularLocation>
</comment>
<comment type="caution">
    <text evidence="8">The sequence shown here is derived from an EMBL/GenBank/DDBJ whole genome shotgun (WGS) entry which is preliminary data.</text>
</comment>
<dbReference type="PANTHER" id="PTHR31221">
    <property type="entry name" value="WRKY TRANSCRIPTION FACTOR PROTEIN 1-RELATED"/>
    <property type="match status" value="1"/>
</dbReference>
<evidence type="ECO:0000256" key="1">
    <source>
        <dbReference type="ARBA" id="ARBA00004123"/>
    </source>
</evidence>
<name>A0AAE2CIS8_9LAMI</name>
<keyword evidence="3" id="KW-0238">DNA-binding</keyword>
<dbReference type="InterPro" id="IPR044810">
    <property type="entry name" value="WRKY_plant"/>
</dbReference>
<sequence>MSHQQILAQVTAQAQAQVQMQIQPEYPSLSSAPASQLQPFPSSAPLQQQIPPPFPDPKIMKESSDISHTDQKSQPASFAVDKPTDDGYNGGIRQKQVKAVSSLEAYYKCTHPNCPVKKKVERSLDGQITEIIYKGQHNHSPPSKRTKDAGTQWNHESSGKTLNLARDWNLNEA</sequence>
<evidence type="ECO:0000256" key="5">
    <source>
        <dbReference type="ARBA" id="ARBA00023242"/>
    </source>
</evidence>
<proteinExistence type="predicted"/>
<evidence type="ECO:0000256" key="6">
    <source>
        <dbReference type="SAM" id="MobiDB-lite"/>
    </source>
</evidence>
<dbReference type="GO" id="GO:0043565">
    <property type="term" value="F:sequence-specific DNA binding"/>
    <property type="evidence" value="ECO:0007669"/>
    <property type="project" value="InterPro"/>
</dbReference>
<gene>
    <name evidence="8" type="ORF">Salat_1954000</name>
</gene>
<dbReference type="InterPro" id="IPR003657">
    <property type="entry name" value="WRKY_dom"/>
</dbReference>
<feature type="domain" description="WRKY" evidence="7">
    <location>
        <begin position="94"/>
        <end position="142"/>
    </location>
</feature>
<evidence type="ECO:0000259" key="7">
    <source>
        <dbReference type="PROSITE" id="PS50811"/>
    </source>
</evidence>
<dbReference type="InterPro" id="IPR036576">
    <property type="entry name" value="WRKY_dom_sf"/>
</dbReference>
<dbReference type="PROSITE" id="PS50811">
    <property type="entry name" value="WRKY"/>
    <property type="match status" value="1"/>
</dbReference>
<dbReference type="Proteomes" id="UP001293254">
    <property type="component" value="Unassembled WGS sequence"/>
</dbReference>
<feature type="region of interest" description="Disordered" evidence="6">
    <location>
        <begin position="27"/>
        <end position="89"/>
    </location>
</feature>
<feature type="compositionally biased region" description="Polar residues" evidence="6">
    <location>
        <begin position="28"/>
        <end position="49"/>
    </location>
</feature>
<organism evidence="8 9">
    <name type="scientific">Sesamum alatum</name>
    <dbReference type="NCBI Taxonomy" id="300844"/>
    <lineage>
        <taxon>Eukaryota</taxon>
        <taxon>Viridiplantae</taxon>
        <taxon>Streptophyta</taxon>
        <taxon>Embryophyta</taxon>
        <taxon>Tracheophyta</taxon>
        <taxon>Spermatophyta</taxon>
        <taxon>Magnoliopsida</taxon>
        <taxon>eudicotyledons</taxon>
        <taxon>Gunneridae</taxon>
        <taxon>Pentapetalae</taxon>
        <taxon>asterids</taxon>
        <taxon>lamiids</taxon>
        <taxon>Lamiales</taxon>
        <taxon>Pedaliaceae</taxon>
        <taxon>Sesamum</taxon>
    </lineage>
</organism>
<reference evidence="8" key="1">
    <citation type="submission" date="2020-06" db="EMBL/GenBank/DDBJ databases">
        <authorList>
            <person name="Li T."/>
            <person name="Hu X."/>
            <person name="Zhang T."/>
            <person name="Song X."/>
            <person name="Zhang H."/>
            <person name="Dai N."/>
            <person name="Sheng W."/>
            <person name="Hou X."/>
            <person name="Wei L."/>
        </authorList>
    </citation>
    <scope>NUCLEOTIDE SEQUENCE</scope>
    <source>
        <strain evidence="8">3651</strain>
        <tissue evidence="8">Leaf</tissue>
    </source>
</reference>
<feature type="region of interest" description="Disordered" evidence="6">
    <location>
        <begin position="135"/>
        <end position="173"/>
    </location>
</feature>
<protein>
    <submittedName>
        <fullName evidence="8">WRKY transcription factor 4</fullName>
    </submittedName>
</protein>
<accession>A0AAE2CIS8</accession>
<evidence type="ECO:0000313" key="8">
    <source>
        <dbReference type="EMBL" id="KAK4423711.1"/>
    </source>
</evidence>
<evidence type="ECO:0000256" key="4">
    <source>
        <dbReference type="ARBA" id="ARBA00023163"/>
    </source>
</evidence>
<dbReference type="EMBL" id="JACGWO010000007">
    <property type="protein sequence ID" value="KAK4423711.1"/>
    <property type="molecule type" value="Genomic_DNA"/>
</dbReference>
<keyword evidence="9" id="KW-1185">Reference proteome</keyword>
<dbReference type="Gene3D" id="2.20.25.80">
    <property type="entry name" value="WRKY domain"/>
    <property type="match status" value="1"/>
</dbReference>
<evidence type="ECO:0000256" key="2">
    <source>
        <dbReference type="ARBA" id="ARBA00023015"/>
    </source>
</evidence>
<reference evidence="8" key="2">
    <citation type="journal article" date="2024" name="Plant">
        <title>Genomic evolution and insights into agronomic trait innovations of Sesamum species.</title>
        <authorList>
            <person name="Miao H."/>
            <person name="Wang L."/>
            <person name="Qu L."/>
            <person name="Liu H."/>
            <person name="Sun Y."/>
            <person name="Le M."/>
            <person name="Wang Q."/>
            <person name="Wei S."/>
            <person name="Zheng Y."/>
            <person name="Lin W."/>
            <person name="Duan Y."/>
            <person name="Cao H."/>
            <person name="Xiong S."/>
            <person name="Wang X."/>
            <person name="Wei L."/>
            <person name="Li C."/>
            <person name="Ma Q."/>
            <person name="Ju M."/>
            <person name="Zhao R."/>
            <person name="Li G."/>
            <person name="Mu C."/>
            <person name="Tian Q."/>
            <person name="Mei H."/>
            <person name="Zhang T."/>
            <person name="Gao T."/>
            <person name="Zhang H."/>
        </authorList>
    </citation>
    <scope>NUCLEOTIDE SEQUENCE</scope>
    <source>
        <strain evidence="8">3651</strain>
    </source>
</reference>
<dbReference type="SMART" id="SM00774">
    <property type="entry name" value="WRKY"/>
    <property type="match status" value="1"/>
</dbReference>
<keyword evidence="4" id="KW-0804">Transcription</keyword>
<evidence type="ECO:0000256" key="3">
    <source>
        <dbReference type="ARBA" id="ARBA00023125"/>
    </source>
</evidence>
<dbReference type="GO" id="GO:0003700">
    <property type="term" value="F:DNA-binding transcription factor activity"/>
    <property type="evidence" value="ECO:0007669"/>
    <property type="project" value="InterPro"/>
</dbReference>
<dbReference type="Pfam" id="PF03106">
    <property type="entry name" value="WRKY"/>
    <property type="match status" value="1"/>
</dbReference>
<dbReference type="PANTHER" id="PTHR31221:SF130">
    <property type="entry name" value="WRKY TRANSCRIPTION FACTOR 3-RELATED"/>
    <property type="match status" value="1"/>
</dbReference>
<dbReference type="GO" id="GO:0005634">
    <property type="term" value="C:nucleus"/>
    <property type="evidence" value="ECO:0007669"/>
    <property type="project" value="UniProtKB-SubCell"/>
</dbReference>
<keyword evidence="5" id="KW-0539">Nucleus</keyword>
<dbReference type="AlphaFoldDB" id="A0AAE2CIS8"/>
<feature type="compositionally biased region" description="Basic and acidic residues" evidence="6">
    <location>
        <begin position="58"/>
        <end position="71"/>
    </location>
</feature>
<evidence type="ECO:0000313" key="9">
    <source>
        <dbReference type="Proteomes" id="UP001293254"/>
    </source>
</evidence>
<feature type="compositionally biased region" description="Polar residues" evidence="6">
    <location>
        <begin position="138"/>
        <end position="161"/>
    </location>
</feature>
<keyword evidence="2" id="KW-0805">Transcription regulation</keyword>